<organism evidence="2 3">
    <name type="scientific">Chelativorans intermedius</name>
    <dbReference type="NCBI Taxonomy" id="515947"/>
    <lineage>
        <taxon>Bacteria</taxon>
        <taxon>Pseudomonadati</taxon>
        <taxon>Pseudomonadota</taxon>
        <taxon>Alphaproteobacteria</taxon>
        <taxon>Hyphomicrobiales</taxon>
        <taxon>Phyllobacteriaceae</taxon>
        <taxon>Chelativorans</taxon>
    </lineage>
</organism>
<evidence type="ECO:0000259" key="1">
    <source>
        <dbReference type="Pfam" id="PF01936"/>
    </source>
</evidence>
<accession>A0ABV6D8E6</accession>
<name>A0ABV6D8E6_9HYPH</name>
<protein>
    <submittedName>
        <fullName evidence="2">NYN domain-containing protein</fullName>
    </submittedName>
</protein>
<dbReference type="RefSeq" id="WP_261519790.1">
    <property type="nucleotide sequence ID" value="NZ_JAODNW010000007.1"/>
</dbReference>
<evidence type="ECO:0000313" key="3">
    <source>
        <dbReference type="Proteomes" id="UP001589755"/>
    </source>
</evidence>
<dbReference type="Pfam" id="PF01936">
    <property type="entry name" value="NYN"/>
    <property type="match status" value="1"/>
</dbReference>
<dbReference type="EMBL" id="JBHLXD010000016">
    <property type="protein sequence ID" value="MFC0208926.1"/>
    <property type="molecule type" value="Genomic_DNA"/>
</dbReference>
<dbReference type="Gene3D" id="3.40.50.1010">
    <property type="entry name" value="5'-nuclease"/>
    <property type="match status" value="1"/>
</dbReference>
<dbReference type="CDD" id="cd18722">
    <property type="entry name" value="PIN_NicB-like"/>
    <property type="match status" value="1"/>
</dbReference>
<sequence length="213" mass="24393">MTRCSFFIDGFNLYHALRRLDGPHLKWVNLRALMARRISRSETTSNIYCFSAYADWLPGPRRRHEQYVAAPAAVDVEIVLGKFKKKDRYCPRCKGATIGHEEKETDVNIALCMLDEAYKDTYDRAYVVSRDSDLKPAIAMVRNEFPDKEVIVVAPPHFGHSADLLSAASRKRKISKRQIEQCLFPEHVLDSGGNVVATRPQEYQPPDREHTEV</sequence>
<comment type="caution">
    <text evidence="2">The sequence shown here is derived from an EMBL/GenBank/DDBJ whole genome shotgun (WGS) entry which is preliminary data.</text>
</comment>
<feature type="domain" description="NYN" evidence="1">
    <location>
        <begin position="6"/>
        <end position="169"/>
    </location>
</feature>
<evidence type="ECO:0000313" key="2">
    <source>
        <dbReference type="EMBL" id="MFC0208926.1"/>
    </source>
</evidence>
<dbReference type="InterPro" id="IPR021139">
    <property type="entry name" value="NYN"/>
</dbReference>
<gene>
    <name evidence="2" type="ORF">ACFFJ2_11015</name>
</gene>
<keyword evidence="3" id="KW-1185">Reference proteome</keyword>
<dbReference type="Proteomes" id="UP001589755">
    <property type="component" value="Unassembled WGS sequence"/>
</dbReference>
<proteinExistence type="predicted"/>
<reference evidence="2 3" key="1">
    <citation type="submission" date="2024-09" db="EMBL/GenBank/DDBJ databases">
        <authorList>
            <person name="Sun Q."/>
            <person name="Mori K."/>
        </authorList>
    </citation>
    <scope>NUCLEOTIDE SEQUENCE [LARGE SCALE GENOMIC DNA]</scope>
    <source>
        <strain evidence="2 3">CCM 8543</strain>
    </source>
</reference>